<keyword evidence="2 8" id="KW-0813">Transport</keyword>
<dbReference type="PROSITE" id="PS52016">
    <property type="entry name" value="TONB_DEPENDENT_REC_3"/>
    <property type="match status" value="1"/>
</dbReference>
<proteinExistence type="inferred from homology"/>
<comment type="caution">
    <text evidence="13">The sequence shown here is derived from an EMBL/GenBank/DDBJ whole genome shotgun (WGS) entry which is preliminary data.</text>
</comment>
<comment type="subcellular location">
    <subcellularLocation>
        <location evidence="1 8">Cell outer membrane</location>
        <topology evidence="1 8">Multi-pass membrane protein</topology>
    </subcellularLocation>
</comment>
<organism evidence="13 14">
    <name type="scientific">Alteromonas genovensis</name>
    <dbReference type="NCBI Taxonomy" id="471225"/>
    <lineage>
        <taxon>Bacteria</taxon>
        <taxon>Pseudomonadati</taxon>
        <taxon>Pseudomonadota</taxon>
        <taxon>Gammaproteobacteria</taxon>
        <taxon>Alteromonadales</taxon>
        <taxon>Alteromonadaceae</taxon>
        <taxon>Alteromonas/Salinimonas group</taxon>
        <taxon>Alteromonas</taxon>
    </lineage>
</organism>
<evidence type="ECO:0000256" key="8">
    <source>
        <dbReference type="PROSITE-ProRule" id="PRU01360"/>
    </source>
</evidence>
<evidence type="ECO:0000313" key="14">
    <source>
        <dbReference type="Proteomes" id="UP000471381"/>
    </source>
</evidence>
<evidence type="ECO:0000313" key="13">
    <source>
        <dbReference type="EMBL" id="NDW16509.1"/>
    </source>
</evidence>
<dbReference type="Pfam" id="PF07715">
    <property type="entry name" value="Plug"/>
    <property type="match status" value="1"/>
</dbReference>
<dbReference type="Proteomes" id="UP000471381">
    <property type="component" value="Unassembled WGS sequence"/>
</dbReference>
<dbReference type="Gene3D" id="2.40.170.20">
    <property type="entry name" value="TonB-dependent receptor, beta-barrel domain"/>
    <property type="match status" value="1"/>
</dbReference>
<evidence type="ECO:0000256" key="6">
    <source>
        <dbReference type="ARBA" id="ARBA00023136"/>
    </source>
</evidence>
<accession>A0A6N9TLV6</accession>
<dbReference type="SUPFAM" id="SSF56935">
    <property type="entry name" value="Porins"/>
    <property type="match status" value="1"/>
</dbReference>
<keyword evidence="4 8" id="KW-0812">Transmembrane</keyword>
<gene>
    <name evidence="13" type="ORF">GTQ48_13405</name>
</gene>
<evidence type="ECO:0000256" key="3">
    <source>
        <dbReference type="ARBA" id="ARBA00022452"/>
    </source>
</evidence>
<name>A0A6N9TLV6_9ALTE</name>
<keyword evidence="5 9" id="KW-0798">TonB box</keyword>
<evidence type="ECO:0000256" key="5">
    <source>
        <dbReference type="ARBA" id="ARBA00023077"/>
    </source>
</evidence>
<feature type="domain" description="TonB-dependent receptor plug" evidence="12">
    <location>
        <begin position="59"/>
        <end position="177"/>
    </location>
</feature>
<dbReference type="Gene3D" id="2.170.130.10">
    <property type="entry name" value="TonB-dependent receptor, plug domain"/>
    <property type="match status" value="1"/>
</dbReference>
<evidence type="ECO:0000259" key="12">
    <source>
        <dbReference type="Pfam" id="PF07715"/>
    </source>
</evidence>
<evidence type="ECO:0000256" key="2">
    <source>
        <dbReference type="ARBA" id="ARBA00022448"/>
    </source>
</evidence>
<dbReference type="PANTHER" id="PTHR47234">
    <property type="match status" value="1"/>
</dbReference>
<dbReference type="GO" id="GO:0009279">
    <property type="term" value="C:cell outer membrane"/>
    <property type="evidence" value="ECO:0007669"/>
    <property type="project" value="UniProtKB-SubCell"/>
</dbReference>
<evidence type="ECO:0000259" key="11">
    <source>
        <dbReference type="Pfam" id="PF00593"/>
    </source>
</evidence>
<dbReference type="InterPro" id="IPR039426">
    <property type="entry name" value="TonB-dep_rcpt-like"/>
</dbReference>
<dbReference type="PANTHER" id="PTHR47234:SF2">
    <property type="entry name" value="TONB-DEPENDENT RECEPTOR"/>
    <property type="match status" value="1"/>
</dbReference>
<feature type="signal peptide" evidence="10">
    <location>
        <begin position="1"/>
        <end position="27"/>
    </location>
</feature>
<dbReference type="EMBL" id="JAAAWO010000010">
    <property type="protein sequence ID" value="NDW16509.1"/>
    <property type="molecule type" value="Genomic_DNA"/>
</dbReference>
<evidence type="ECO:0000256" key="4">
    <source>
        <dbReference type="ARBA" id="ARBA00022692"/>
    </source>
</evidence>
<feature type="domain" description="TonB-dependent receptor-like beta-barrel" evidence="11">
    <location>
        <begin position="374"/>
        <end position="872"/>
    </location>
</feature>
<evidence type="ECO:0000256" key="10">
    <source>
        <dbReference type="SAM" id="SignalP"/>
    </source>
</evidence>
<keyword evidence="10" id="KW-0732">Signal</keyword>
<dbReference type="InterPro" id="IPR037066">
    <property type="entry name" value="Plug_dom_sf"/>
</dbReference>
<dbReference type="RefSeq" id="WP_163107122.1">
    <property type="nucleotide sequence ID" value="NZ_JAAAWO010000010.1"/>
</dbReference>
<dbReference type="InterPro" id="IPR012910">
    <property type="entry name" value="Plug_dom"/>
</dbReference>
<sequence length="906" mass="97674">MKLNTRKTAVAAYVGAALLCSPMIATAQEADTGNEKEAKRDVELILVTGSFVRRSENFESPSPLAVVDSVAIDSIGAKNIADITQTLTINSGAENNPDAFTQNATAGTSNINLRGLGVASTLVMLNSRRQVVNSQQTNEGLNFVDTSSLVPMIAIDRVEIIKDGASALYGSDAVAGVVNFITKRNYEGAKITADYQDGAHGDNSEYVLQGLWGASSDNGNVMAAVSYTSRDPLFLSDRRLSRPQDDSSNLGNPGSYFGVPGIPPGVPVIDPTGCAEFGGNANIAATVPYPGFGSLDLGTCQYDFGPGYSYVPEESRLNIFVKSDYELSDSLMWATEFGMARNRAERGGAPSFPNLRGPVVPATHPDNPFGTAVQFLGRAEGNGFDADPANTESETFRFNTSLKGELDNGFWEISYTNAKNEFLFSVEDVLNTEFNLALSGFGGANCDPSSPSSVPGQGSCEYFNPFATSFTTSPNSQYVIDSFSADQVIDSESKLQVLEGFASFDVFEMGGGFAGLAVGMQYREEELSQDYDQLSNQDSFSFVIGNPDFSGELDVWAAFAEMALPVNDQLDIQLALRYENYGGSIGDTVDPKVAFNYRFSDDLSLRGSISTSFRAPSIFMRNGGATSLQQLTDSVVQGNAFAAVRTVGNEDLTPEESTAYNFGVSFEPFKDLSIELDYWNFEFEDLIIQESAQALLDLNPTDTSRIVRAGDPLTGPVLQVNNTFVNASSLETNGIDFVTSYKIESELGTFVPNLSATYVLGYDLDDPQAGQIDGVGRRNFTNIGVSSPELRANLGLTWRKEAYSANLFVRYTSSYDDDQNCADGTIISQGCGNAGLKEIESHVTFDAQFNVDLSALIDTQTSYLLTVGGINLTDENPPQVFTNSGFDSKVHDPRGRQIYARLAVEF</sequence>
<keyword evidence="3 8" id="KW-1134">Transmembrane beta strand</keyword>
<dbReference type="InterPro" id="IPR036942">
    <property type="entry name" value="Beta-barrel_TonB_sf"/>
</dbReference>
<evidence type="ECO:0000256" key="7">
    <source>
        <dbReference type="ARBA" id="ARBA00023237"/>
    </source>
</evidence>
<reference evidence="13 14" key="1">
    <citation type="submission" date="2020-01" db="EMBL/GenBank/DDBJ databases">
        <title>Genomes of bacteria type strains.</title>
        <authorList>
            <person name="Chen J."/>
            <person name="Zhu S."/>
            <person name="Yang J."/>
        </authorList>
    </citation>
    <scope>NUCLEOTIDE SEQUENCE [LARGE SCALE GENOMIC DNA]</scope>
    <source>
        <strain evidence="13 14">LMG 24078</strain>
    </source>
</reference>
<dbReference type="InterPro" id="IPR000531">
    <property type="entry name" value="Beta-barrel_TonB"/>
</dbReference>
<feature type="chain" id="PRO_5026911924" evidence="10">
    <location>
        <begin position="28"/>
        <end position="906"/>
    </location>
</feature>
<keyword evidence="13" id="KW-0675">Receptor</keyword>
<keyword evidence="14" id="KW-1185">Reference proteome</keyword>
<keyword evidence="7 8" id="KW-0998">Cell outer membrane</keyword>
<dbReference type="Pfam" id="PF00593">
    <property type="entry name" value="TonB_dep_Rec_b-barrel"/>
    <property type="match status" value="1"/>
</dbReference>
<evidence type="ECO:0000256" key="1">
    <source>
        <dbReference type="ARBA" id="ARBA00004571"/>
    </source>
</evidence>
<evidence type="ECO:0000256" key="9">
    <source>
        <dbReference type="RuleBase" id="RU003357"/>
    </source>
</evidence>
<keyword evidence="6 8" id="KW-0472">Membrane</keyword>
<protein>
    <submittedName>
        <fullName evidence="13">TonB-dependent receptor</fullName>
    </submittedName>
</protein>
<dbReference type="AlphaFoldDB" id="A0A6N9TLV6"/>
<comment type="similarity">
    <text evidence="8 9">Belongs to the TonB-dependent receptor family.</text>
</comment>